<reference evidence="4 5" key="1">
    <citation type="submission" date="2020-08" db="EMBL/GenBank/DDBJ databases">
        <title>Genomic Encyclopedia of Type Strains, Phase IV (KMG-IV): sequencing the most valuable type-strain genomes for metagenomic binning, comparative biology and taxonomic classification.</title>
        <authorList>
            <person name="Goeker M."/>
        </authorList>
    </citation>
    <scope>NUCLEOTIDE SEQUENCE [LARGE SCALE GENOMIC DNA]</scope>
    <source>
        <strain evidence="4 5">DSM 27165</strain>
    </source>
</reference>
<evidence type="ECO:0000259" key="3">
    <source>
        <dbReference type="PROSITE" id="PS50887"/>
    </source>
</evidence>
<proteinExistence type="predicted"/>
<dbReference type="EC" id="2.7.7.65" evidence="1"/>
<sequence length="314" mass="34854">MASRLNSPADIARMALKRLAELGLAPTPQNYTKFYNEIAGIAPAVKEEAEQSNVQLVANVQHVVQEAADTTGGLADLIRDHNDDIKSSIHSLQNTQDTPEMMRLLQAIVHTATNMHDTVEDSHDSLRELTASLNQMRDDLAASRHALERDPLTGTQNRQGLDMLLNREVQRCRTYQAKLSVALIDLDFFKQINDRFGHHVGDKVLIHVSNITKAVLRGNDVLVRYGGEEFLILLPETDLHGAKYLLERLRLVFRNNAVMHEGKRIDISFSAGLAQLAADENGHALILRADQALYAAKNAGRNTIIAAPEHVADR</sequence>
<feature type="domain" description="GGDEF" evidence="3">
    <location>
        <begin position="177"/>
        <end position="309"/>
    </location>
</feature>
<dbReference type="InterPro" id="IPR029787">
    <property type="entry name" value="Nucleotide_cyclase"/>
</dbReference>
<accession>A0A840MPH9</accession>
<protein>
    <recommendedName>
        <fullName evidence="1">diguanylate cyclase</fullName>
        <ecNumber evidence="1">2.7.7.65</ecNumber>
    </recommendedName>
</protein>
<dbReference type="SMART" id="SM00267">
    <property type="entry name" value="GGDEF"/>
    <property type="match status" value="1"/>
</dbReference>
<dbReference type="NCBIfam" id="TIGR00254">
    <property type="entry name" value="GGDEF"/>
    <property type="match status" value="1"/>
</dbReference>
<dbReference type="InterPro" id="IPR000160">
    <property type="entry name" value="GGDEF_dom"/>
</dbReference>
<comment type="caution">
    <text evidence="4">The sequence shown here is derived from an EMBL/GenBank/DDBJ whole genome shotgun (WGS) entry which is preliminary data.</text>
</comment>
<dbReference type="GO" id="GO:0005886">
    <property type="term" value="C:plasma membrane"/>
    <property type="evidence" value="ECO:0007669"/>
    <property type="project" value="TreeGrafter"/>
</dbReference>
<dbReference type="PANTHER" id="PTHR45138">
    <property type="entry name" value="REGULATORY COMPONENTS OF SENSORY TRANSDUCTION SYSTEM"/>
    <property type="match status" value="1"/>
</dbReference>
<dbReference type="InterPro" id="IPR050469">
    <property type="entry name" value="Diguanylate_Cyclase"/>
</dbReference>
<dbReference type="FunFam" id="3.30.70.270:FF:000001">
    <property type="entry name" value="Diguanylate cyclase domain protein"/>
    <property type="match status" value="1"/>
</dbReference>
<evidence type="ECO:0000256" key="1">
    <source>
        <dbReference type="ARBA" id="ARBA00012528"/>
    </source>
</evidence>
<comment type="catalytic activity">
    <reaction evidence="2">
        <text>2 GTP = 3',3'-c-di-GMP + 2 diphosphate</text>
        <dbReference type="Rhea" id="RHEA:24898"/>
        <dbReference type="ChEBI" id="CHEBI:33019"/>
        <dbReference type="ChEBI" id="CHEBI:37565"/>
        <dbReference type="ChEBI" id="CHEBI:58805"/>
        <dbReference type="EC" id="2.7.7.65"/>
    </reaction>
</comment>
<dbReference type="PANTHER" id="PTHR45138:SF9">
    <property type="entry name" value="DIGUANYLATE CYCLASE DGCM-RELATED"/>
    <property type="match status" value="1"/>
</dbReference>
<gene>
    <name evidence="4" type="ORF">HNQ59_000413</name>
</gene>
<dbReference type="RefSeq" id="WP_184034526.1">
    <property type="nucleotide sequence ID" value="NZ_JACHHY010000002.1"/>
</dbReference>
<dbReference type="InterPro" id="IPR043128">
    <property type="entry name" value="Rev_trsase/Diguanyl_cyclase"/>
</dbReference>
<dbReference type="CDD" id="cd01949">
    <property type="entry name" value="GGDEF"/>
    <property type="match status" value="1"/>
</dbReference>
<dbReference type="Pfam" id="PF00990">
    <property type="entry name" value="GGDEF"/>
    <property type="match status" value="1"/>
</dbReference>
<dbReference type="Proteomes" id="UP000575898">
    <property type="component" value="Unassembled WGS sequence"/>
</dbReference>
<dbReference type="GO" id="GO:0052621">
    <property type="term" value="F:diguanylate cyclase activity"/>
    <property type="evidence" value="ECO:0007669"/>
    <property type="project" value="UniProtKB-EC"/>
</dbReference>
<evidence type="ECO:0000313" key="5">
    <source>
        <dbReference type="Proteomes" id="UP000575898"/>
    </source>
</evidence>
<organism evidence="4 5">
    <name type="scientific">Chitinivorax tropicus</name>
    <dbReference type="NCBI Taxonomy" id="714531"/>
    <lineage>
        <taxon>Bacteria</taxon>
        <taxon>Pseudomonadati</taxon>
        <taxon>Pseudomonadota</taxon>
        <taxon>Betaproteobacteria</taxon>
        <taxon>Chitinivorax</taxon>
    </lineage>
</organism>
<keyword evidence="5" id="KW-1185">Reference proteome</keyword>
<dbReference type="PROSITE" id="PS50887">
    <property type="entry name" value="GGDEF"/>
    <property type="match status" value="1"/>
</dbReference>
<name>A0A840MPH9_9PROT</name>
<dbReference type="Gene3D" id="3.30.70.270">
    <property type="match status" value="1"/>
</dbReference>
<dbReference type="GO" id="GO:0043709">
    <property type="term" value="P:cell adhesion involved in single-species biofilm formation"/>
    <property type="evidence" value="ECO:0007669"/>
    <property type="project" value="TreeGrafter"/>
</dbReference>
<dbReference type="EMBL" id="JACHHY010000002">
    <property type="protein sequence ID" value="MBB5017151.1"/>
    <property type="molecule type" value="Genomic_DNA"/>
</dbReference>
<evidence type="ECO:0000256" key="2">
    <source>
        <dbReference type="ARBA" id="ARBA00034247"/>
    </source>
</evidence>
<evidence type="ECO:0000313" key="4">
    <source>
        <dbReference type="EMBL" id="MBB5017151.1"/>
    </source>
</evidence>
<dbReference type="AlphaFoldDB" id="A0A840MPH9"/>
<dbReference type="GO" id="GO:1902201">
    <property type="term" value="P:negative regulation of bacterial-type flagellum-dependent cell motility"/>
    <property type="evidence" value="ECO:0007669"/>
    <property type="project" value="TreeGrafter"/>
</dbReference>
<dbReference type="SUPFAM" id="SSF55073">
    <property type="entry name" value="Nucleotide cyclase"/>
    <property type="match status" value="1"/>
</dbReference>